<dbReference type="Gene3D" id="1.20.120.20">
    <property type="entry name" value="Apolipoprotein"/>
    <property type="match status" value="1"/>
</dbReference>
<protein>
    <submittedName>
        <fullName evidence="2">Uncharacterized protein</fullName>
    </submittedName>
</protein>
<comment type="caution">
    <text evidence="2">The sequence shown here is derived from an EMBL/GenBank/DDBJ whole genome shotgun (WGS) entry which is preliminary data.</text>
</comment>
<sequence>MSDGRVEIDVEVNGKGVTSLNKSLNQLTSVGSRAGGSIKNLVVSMGLLKVASAAISTSMNAIKSSFSSAISEGAKLEQSIGGVKTLFGDNWGIVSKNADQAFKTAGVSANKYMETVTSFSASLISSLGDDTKKAADLADVAVRDMSDNANKMGTDMELIMQTYQSLARGNYAMLDNLKLGYGGTKSEMERLMKDAEKLTGEHYTVGDFADTVKAIHAVQENLEITGTTAKEAATTMSGSFASMKAAMQNVLGKLAIGEDIKDELNELATTTSTFLFGNFIPMVGRILKGLPELFSTFAKLAVDNLKKGLSDLTGKDLSKPIDAVVGVSTKAIKSVKEAIKSVMTAFSNVSGGPSAWVSTLGKVFIALNSVITASANIVKKFMTALSKTNAIQSVKNAIESVSAAFKKVTDSVGDASIWSTLGTVVGKVVDVIAKAVDGIAKFIAKLDPSIISGFTNVLVGTLVGFSSVKTGMKGLDFIKSFNPFSWFKKNVEQGMDGAVKGVSRSKSTMTNVFKGLSNVIKSSGNAIKASATGIGTGIKTALTGVATAAKGIGAGLAATFKGIGAAMRLAGPANILALGTSVGIAAVAIGAGIGIINTSLALLATQSEGVSMIISALSQGFSLVASTLIGSFAQAVSLVATTVINALAEAFVKVASVLPQVTMALTNLSPLVVAVGIAIGAMAPAIEAVGIAIGATAPAIDALGNAIARILSTLPPIISALGTAISQIATAITPIIQIIADAFVRLGQVVADAIVRIVQALAPFAPTVQAMVEAVAPVISQIVQAFQTLITEIRPIIESITNLIKELGTQISSILDNIGGVIEKFGGVIKNVFDGASSVIESFGNAVNNILSGISGIFDSIGNSALNAGKGVKQMAQGIKILVDLKLGDLAATLAATATGLAAIAGSGIATAGPGMQQAGMGLTMIANAGQAANIALQTLPNVITQFSNSINALPAQMIQVSSSFANFASGAVTGLSGLSGANIYISAFRTQLMTIPLTLMSASVSFNAFSTKILSINSALSAVQGAIALFNARVMSISAAVNNAGNSFRLLASSAAMMSATLNRVSSAATNTGTKITSMASNVSNQIRTMATTTNVVAMAFSTMSSRVSSIMRTMVSQISKTFTSMGNQITKVFAQINQRVASDGMKMAKTALNVGKMTSNNMATGIRNGNSQVRSASSQLVNSAVNIARSGAGSMRAVGYMIGLGLAQGMRSSLGSVTATANALVAQAERAARAKAKIHSPSRLFRDNVGRYIPEGIAVGITRGSQSVDKAMARIYDGLMKPIQPETALATGRIGLAHSGNQIINNTYHQNEGIDLKALARVLNDRPLNVQAVVDPNQVNRRLTPYNAATVAERTIFAERGMVNDARWQ</sequence>
<dbReference type="Proteomes" id="UP000194737">
    <property type="component" value="Unassembled WGS sequence"/>
</dbReference>
<accession>A0AB73N519</accession>
<reference evidence="2 3" key="1">
    <citation type="submission" date="2017-05" db="EMBL/GenBank/DDBJ databases">
        <title>The Genome Sequence of Enterococcus faecium 6F2_DIV0138.</title>
        <authorList>
            <consortium name="The Broad Institute Genomics Platform"/>
            <consortium name="The Broad Institute Genomic Center for Infectious Diseases"/>
            <person name="Earl A."/>
            <person name="Manson A."/>
            <person name="Schwartman J."/>
            <person name="Gilmore M."/>
            <person name="Abouelleil A."/>
            <person name="Cao P."/>
            <person name="Chapman S."/>
            <person name="Cusick C."/>
            <person name="Shea T."/>
            <person name="Young S."/>
            <person name="Neafsey D."/>
            <person name="Nusbaum C."/>
            <person name="Birren B."/>
        </authorList>
    </citation>
    <scope>NUCLEOTIDE SEQUENCE [LARGE SCALE GENOMIC DNA]</scope>
    <source>
        <strain evidence="2 3">6F2_DIV0138</strain>
    </source>
</reference>
<keyword evidence="1" id="KW-0812">Transmembrane</keyword>
<dbReference type="SUPFAM" id="SSF48371">
    <property type="entry name" value="ARM repeat"/>
    <property type="match status" value="1"/>
</dbReference>
<gene>
    <name evidence="2" type="ORF">A5804_002074</name>
</gene>
<feature type="transmembrane region" description="Helical" evidence="1">
    <location>
        <begin position="635"/>
        <end position="652"/>
    </location>
</feature>
<dbReference type="EMBL" id="NGLB01000001">
    <property type="protein sequence ID" value="OTO00562.1"/>
    <property type="molecule type" value="Genomic_DNA"/>
</dbReference>
<name>A0AB73N519_ENTFC</name>
<evidence type="ECO:0000256" key="1">
    <source>
        <dbReference type="SAM" id="Phobius"/>
    </source>
</evidence>
<feature type="transmembrane region" description="Helical" evidence="1">
    <location>
        <begin position="610"/>
        <end position="629"/>
    </location>
</feature>
<dbReference type="RefSeq" id="WP_086324962.1">
    <property type="nucleotide sequence ID" value="NZ_NGLB01000001.1"/>
</dbReference>
<feature type="transmembrane region" description="Helical" evidence="1">
    <location>
        <begin position="575"/>
        <end position="603"/>
    </location>
</feature>
<keyword evidence="1" id="KW-0472">Membrane</keyword>
<proteinExistence type="predicted"/>
<dbReference type="InterPro" id="IPR016024">
    <property type="entry name" value="ARM-type_fold"/>
</dbReference>
<organism evidence="2 3">
    <name type="scientific">Enterococcus faecium</name>
    <name type="common">Streptococcus faecium</name>
    <dbReference type="NCBI Taxonomy" id="1352"/>
    <lineage>
        <taxon>Bacteria</taxon>
        <taxon>Bacillati</taxon>
        <taxon>Bacillota</taxon>
        <taxon>Bacilli</taxon>
        <taxon>Lactobacillales</taxon>
        <taxon>Enterococcaceae</taxon>
        <taxon>Enterococcus</taxon>
    </lineage>
</organism>
<evidence type="ECO:0000313" key="3">
    <source>
        <dbReference type="Proteomes" id="UP000194737"/>
    </source>
</evidence>
<keyword evidence="1" id="KW-1133">Transmembrane helix</keyword>
<feature type="transmembrane region" description="Helical" evidence="1">
    <location>
        <begin position="664"/>
        <end position="686"/>
    </location>
</feature>
<evidence type="ECO:0000313" key="2">
    <source>
        <dbReference type="EMBL" id="OTO00562.1"/>
    </source>
</evidence>